<dbReference type="EMBL" id="JACMSC010000003">
    <property type="protein sequence ID" value="KAG6529255.1"/>
    <property type="molecule type" value="Genomic_DNA"/>
</dbReference>
<dbReference type="Proteomes" id="UP000734854">
    <property type="component" value="Unassembled WGS sequence"/>
</dbReference>
<evidence type="ECO:0000313" key="3">
    <source>
        <dbReference type="Proteomes" id="UP000734854"/>
    </source>
</evidence>
<comment type="caution">
    <text evidence="2">The sequence shown here is derived from an EMBL/GenBank/DDBJ whole genome shotgun (WGS) entry which is preliminary data.</text>
</comment>
<feature type="region of interest" description="Disordered" evidence="1">
    <location>
        <begin position="60"/>
        <end position="107"/>
    </location>
</feature>
<proteinExistence type="predicted"/>
<reference evidence="2 3" key="1">
    <citation type="submission" date="2020-08" db="EMBL/GenBank/DDBJ databases">
        <title>Plant Genome Project.</title>
        <authorList>
            <person name="Zhang R.-G."/>
        </authorList>
    </citation>
    <scope>NUCLEOTIDE SEQUENCE [LARGE SCALE GENOMIC DNA]</scope>
    <source>
        <tissue evidence="2">Rhizome</tissue>
    </source>
</reference>
<gene>
    <name evidence="2" type="ORF">ZIOFF_011451</name>
</gene>
<evidence type="ECO:0000256" key="1">
    <source>
        <dbReference type="SAM" id="MobiDB-lite"/>
    </source>
</evidence>
<accession>A0A8J5I820</accession>
<name>A0A8J5I820_ZINOF</name>
<keyword evidence="3" id="KW-1185">Reference proteome</keyword>
<organism evidence="2 3">
    <name type="scientific">Zingiber officinale</name>
    <name type="common">Ginger</name>
    <name type="synonym">Amomum zingiber</name>
    <dbReference type="NCBI Taxonomy" id="94328"/>
    <lineage>
        <taxon>Eukaryota</taxon>
        <taxon>Viridiplantae</taxon>
        <taxon>Streptophyta</taxon>
        <taxon>Embryophyta</taxon>
        <taxon>Tracheophyta</taxon>
        <taxon>Spermatophyta</taxon>
        <taxon>Magnoliopsida</taxon>
        <taxon>Liliopsida</taxon>
        <taxon>Zingiberales</taxon>
        <taxon>Zingiberaceae</taxon>
        <taxon>Zingiber</taxon>
    </lineage>
</organism>
<protein>
    <submittedName>
        <fullName evidence="2">Uncharacterized protein</fullName>
    </submittedName>
</protein>
<feature type="compositionally biased region" description="Low complexity" evidence="1">
    <location>
        <begin position="69"/>
        <end position="94"/>
    </location>
</feature>
<feature type="compositionally biased region" description="Basic residues" evidence="1">
    <location>
        <begin position="95"/>
        <end position="107"/>
    </location>
</feature>
<dbReference type="AlphaFoldDB" id="A0A8J5I820"/>
<sequence>MLLNELASPYGNCEQCLDYVFLQALFCRAASDNHCYKSSLAVSERIVSFASTRRLALKFQERPPPGPRSTVSLLSTSSTSATPSAPVAHAPRGPRLARRRGRPARPSHHCAVYGRAALVLCYRRPFAALPRRRSTPREVRALPRGGRRDELSLRSSASRLQGFTGLVPMGGAAL</sequence>
<evidence type="ECO:0000313" key="2">
    <source>
        <dbReference type="EMBL" id="KAG6529255.1"/>
    </source>
</evidence>